<dbReference type="PANTHER" id="PTHR32099:SF110">
    <property type="entry name" value="CYSTEINE-RICH RECEPTOR-KINASE-LIKE PROTEIN"/>
    <property type="match status" value="1"/>
</dbReference>
<protein>
    <recommendedName>
        <fullName evidence="7">Gnk2-homologous domain-containing protein</fullName>
    </recommendedName>
</protein>
<evidence type="ECO:0000259" key="7">
    <source>
        <dbReference type="PROSITE" id="PS51473"/>
    </source>
</evidence>
<dbReference type="FunFam" id="3.30.430.20:FF:000012">
    <property type="entry name" value="Cysteine-rich receptor-like protein kinase 25"/>
    <property type="match status" value="1"/>
</dbReference>
<dbReference type="CDD" id="cd23509">
    <property type="entry name" value="Gnk2-like"/>
    <property type="match status" value="4"/>
</dbReference>
<dbReference type="InterPro" id="IPR002902">
    <property type="entry name" value="GNK2"/>
</dbReference>
<keyword evidence="5" id="KW-0812">Transmembrane</keyword>
<evidence type="ECO:0000256" key="3">
    <source>
        <dbReference type="ARBA" id="ARBA00047558"/>
    </source>
</evidence>
<evidence type="ECO:0000256" key="1">
    <source>
        <dbReference type="ARBA" id="ARBA00022729"/>
    </source>
</evidence>
<proteinExistence type="predicted"/>
<dbReference type="EMBL" id="JAYMYR010000006">
    <property type="protein sequence ID" value="KAK7357539.1"/>
    <property type="molecule type" value="Genomic_DNA"/>
</dbReference>
<keyword evidence="5" id="KW-1133">Transmembrane helix</keyword>
<accession>A0AAN9MMW5</accession>
<feature type="signal peptide" evidence="6">
    <location>
        <begin position="1"/>
        <end position="22"/>
    </location>
</feature>
<feature type="domain" description="Gnk2-homologous" evidence="7">
    <location>
        <begin position="27"/>
        <end position="136"/>
    </location>
</feature>
<keyword evidence="2" id="KW-0677">Repeat</keyword>
<feature type="chain" id="PRO_5042990226" description="Gnk2-homologous domain-containing protein" evidence="6">
    <location>
        <begin position="23"/>
        <end position="692"/>
    </location>
</feature>
<organism evidence="8 9">
    <name type="scientific">Phaseolus coccineus</name>
    <name type="common">Scarlet runner bean</name>
    <name type="synonym">Phaseolus multiflorus</name>
    <dbReference type="NCBI Taxonomy" id="3886"/>
    <lineage>
        <taxon>Eukaryota</taxon>
        <taxon>Viridiplantae</taxon>
        <taxon>Streptophyta</taxon>
        <taxon>Embryophyta</taxon>
        <taxon>Tracheophyta</taxon>
        <taxon>Spermatophyta</taxon>
        <taxon>Magnoliopsida</taxon>
        <taxon>eudicotyledons</taxon>
        <taxon>Gunneridae</taxon>
        <taxon>Pentapetalae</taxon>
        <taxon>rosids</taxon>
        <taxon>fabids</taxon>
        <taxon>Fabales</taxon>
        <taxon>Fabaceae</taxon>
        <taxon>Papilionoideae</taxon>
        <taxon>50 kb inversion clade</taxon>
        <taxon>NPAAA clade</taxon>
        <taxon>indigoferoid/millettioid clade</taxon>
        <taxon>Phaseoleae</taxon>
        <taxon>Phaseolus</taxon>
    </lineage>
</organism>
<dbReference type="AlphaFoldDB" id="A0AAN9MMW5"/>
<dbReference type="FunFam" id="3.30.430.20:FF:000003">
    <property type="entry name" value="Cysteine-rich RLK (RECEPTOR-like protein kinase) 10"/>
    <property type="match status" value="1"/>
</dbReference>
<gene>
    <name evidence="8" type="ORF">VNO80_16828</name>
</gene>
<evidence type="ECO:0000256" key="6">
    <source>
        <dbReference type="SAM" id="SignalP"/>
    </source>
</evidence>
<dbReference type="PANTHER" id="PTHR32099">
    <property type="entry name" value="CYSTEINE-RICH REPEAT SECRETORY PROTEIN"/>
    <property type="match status" value="1"/>
</dbReference>
<keyword evidence="9" id="KW-1185">Reference proteome</keyword>
<dbReference type="FunFam" id="3.30.430.20:FF:000013">
    <property type="entry name" value="Cysteine-rich RLK (RECEPTOR-like protein kinase) 23"/>
    <property type="match status" value="1"/>
</dbReference>
<name>A0AAN9MMW5_PHACN</name>
<evidence type="ECO:0000256" key="5">
    <source>
        <dbReference type="SAM" id="Phobius"/>
    </source>
</evidence>
<comment type="catalytic activity">
    <reaction evidence="4">
        <text>L-threonyl-[protein] + ATP = O-phospho-L-threonyl-[protein] + ADP + H(+)</text>
        <dbReference type="Rhea" id="RHEA:46608"/>
        <dbReference type="Rhea" id="RHEA-COMP:11060"/>
        <dbReference type="Rhea" id="RHEA-COMP:11605"/>
        <dbReference type="ChEBI" id="CHEBI:15378"/>
        <dbReference type="ChEBI" id="CHEBI:30013"/>
        <dbReference type="ChEBI" id="CHEBI:30616"/>
        <dbReference type="ChEBI" id="CHEBI:61977"/>
        <dbReference type="ChEBI" id="CHEBI:456216"/>
    </reaction>
</comment>
<dbReference type="InterPro" id="IPR038408">
    <property type="entry name" value="GNK2_sf"/>
</dbReference>
<feature type="transmembrane region" description="Helical" evidence="5">
    <location>
        <begin position="360"/>
        <end position="377"/>
    </location>
</feature>
<evidence type="ECO:0000313" key="8">
    <source>
        <dbReference type="EMBL" id="KAK7357539.1"/>
    </source>
</evidence>
<feature type="transmembrane region" description="Helical" evidence="5">
    <location>
        <begin position="622"/>
        <end position="641"/>
    </location>
</feature>
<dbReference type="Pfam" id="PF01657">
    <property type="entry name" value="Stress-antifung"/>
    <property type="match status" value="4"/>
</dbReference>
<evidence type="ECO:0000313" key="9">
    <source>
        <dbReference type="Proteomes" id="UP001374584"/>
    </source>
</evidence>
<feature type="domain" description="Gnk2-homologous" evidence="7">
    <location>
        <begin position="490"/>
        <end position="598"/>
    </location>
</feature>
<keyword evidence="1 6" id="KW-0732">Signal</keyword>
<dbReference type="FunFam" id="3.30.430.20:FF:000002">
    <property type="entry name" value="Cysteine-rich receptor-like protein kinase 10"/>
    <property type="match status" value="1"/>
</dbReference>
<dbReference type="Proteomes" id="UP001374584">
    <property type="component" value="Unassembled WGS sequence"/>
</dbReference>
<comment type="catalytic activity">
    <reaction evidence="3">
        <text>L-seryl-[protein] + ATP = O-phospho-L-seryl-[protein] + ADP + H(+)</text>
        <dbReference type="Rhea" id="RHEA:17989"/>
        <dbReference type="Rhea" id="RHEA-COMP:9863"/>
        <dbReference type="Rhea" id="RHEA-COMP:11604"/>
        <dbReference type="ChEBI" id="CHEBI:15378"/>
        <dbReference type="ChEBI" id="CHEBI:29999"/>
        <dbReference type="ChEBI" id="CHEBI:30616"/>
        <dbReference type="ChEBI" id="CHEBI:83421"/>
        <dbReference type="ChEBI" id="CHEBI:456216"/>
    </reaction>
</comment>
<reference evidence="8 9" key="1">
    <citation type="submission" date="2024-01" db="EMBL/GenBank/DDBJ databases">
        <title>The genomes of 5 underutilized Papilionoideae crops provide insights into root nodulation and disease resistanc.</title>
        <authorList>
            <person name="Jiang F."/>
        </authorList>
    </citation>
    <scope>NUCLEOTIDE SEQUENCE [LARGE SCALE GENOMIC DNA]</scope>
    <source>
        <strain evidence="8">JINMINGXINNONG_FW02</strain>
        <tissue evidence="8">Leaves</tissue>
    </source>
</reference>
<keyword evidence="5" id="KW-0472">Membrane</keyword>
<feature type="domain" description="Gnk2-homologous" evidence="7">
    <location>
        <begin position="142"/>
        <end position="249"/>
    </location>
</feature>
<dbReference type="PROSITE" id="PS51473">
    <property type="entry name" value="GNK2"/>
    <property type="match status" value="4"/>
</dbReference>
<evidence type="ECO:0000256" key="2">
    <source>
        <dbReference type="ARBA" id="ARBA00022737"/>
    </source>
</evidence>
<comment type="caution">
    <text evidence="8">The sequence shown here is derived from an EMBL/GenBank/DDBJ whole genome shotgun (WGS) entry which is preliminary data.</text>
</comment>
<dbReference type="Gene3D" id="3.30.430.20">
    <property type="entry name" value="Gnk2 domain, C-X8-C-X2-C motif"/>
    <property type="match status" value="4"/>
</dbReference>
<evidence type="ECO:0000256" key="4">
    <source>
        <dbReference type="ARBA" id="ARBA00047951"/>
    </source>
</evidence>
<feature type="domain" description="Gnk2-homologous" evidence="7">
    <location>
        <begin position="383"/>
        <end position="487"/>
    </location>
</feature>
<sequence>MAIFSFKHYLLFLFLIFTTTNASDVPIFLRQNCTTNETFTSNTTFQVNLRTLLSSLSSNATRNTEFRNATVSGGSPSDTVYGLFLCRGDVPPQLCQQCVLNATQRLGNQNTDSCKFAKSAIIWYDECLVRYSNRDFFSTVDTRPRMRLRNTANISHTKSFLRLLYTTLNETADEAANSKGAKLYATKQANISGFQTLHCLTQCTPDLSPQDCRRCLSGVIEDLSWCCPGSQGGRVLYPSCNFRYELYPFYRMDSPAPQGILSPTNSTTEKGEAGKRGISSEIGTVTFVSIAVTGLWWVFVNVGTLNFTIQTPSLWVCTDITVYPDPNAKTEYYKHKIGKTIDELQIFLQTNITKMPHSNYLAILSVFFFLFSSLFFSTKATPIYSSHVCTHSTINQTNTIFQTNLDLLLSSLSSKATQATQFYKTTIASETSNAVKGLFLCRGDTLAAACHDCITAAAADLKRRCPVEKEAIIWYDLCMVRYSNQNLNNIVPGVDMSDSKNVTSINLDRFNELLAGLLNSLATKAKNSADKKFATGVVNLTSSVTLYGLVQCTPELSFFDCNMCFSSAIASVPNCCDGKRGARVLLPGCNIRYEVYPFYNSSNTLAPPVVKPRPSGRSGVEVILTFVIPIVAAMVLFTFGICSVMRKQAKSVIELWKETEVVLVIIVFVSRIRQKTDHAAASDGLTGRLGNW</sequence>